<feature type="compositionally biased region" description="Acidic residues" evidence="1">
    <location>
        <begin position="168"/>
        <end position="178"/>
    </location>
</feature>
<evidence type="ECO:0000313" key="2">
    <source>
        <dbReference type="EMBL" id="EOY11437.1"/>
    </source>
</evidence>
<feature type="region of interest" description="Disordered" evidence="1">
    <location>
        <begin position="128"/>
        <end position="193"/>
    </location>
</feature>
<feature type="compositionally biased region" description="Basic and acidic residues" evidence="1">
    <location>
        <begin position="179"/>
        <end position="193"/>
    </location>
</feature>
<feature type="compositionally biased region" description="Basic and acidic residues" evidence="1">
    <location>
        <begin position="141"/>
        <end position="167"/>
    </location>
</feature>
<accession>A0A061F420</accession>
<dbReference type="InParanoid" id="A0A061F420"/>
<keyword evidence="3" id="KW-1185">Reference proteome</keyword>
<gene>
    <name evidence="2" type="ORF">TCM_026611</name>
</gene>
<protein>
    <submittedName>
        <fullName evidence="2">Uncharacterized protein</fullName>
    </submittedName>
</protein>
<dbReference type="STRING" id="3641.A0A061F420"/>
<dbReference type="AlphaFoldDB" id="A0A061F420"/>
<reference evidence="2 3" key="1">
    <citation type="journal article" date="2013" name="Genome Biol.">
        <title>The genome sequence of the most widely cultivated cacao type and its use to identify candidate genes regulating pod color.</title>
        <authorList>
            <person name="Motamayor J.C."/>
            <person name="Mockaitis K."/>
            <person name="Schmutz J."/>
            <person name="Haiminen N."/>
            <person name="Iii D.L."/>
            <person name="Cornejo O."/>
            <person name="Findley S.D."/>
            <person name="Zheng P."/>
            <person name="Utro F."/>
            <person name="Royaert S."/>
            <person name="Saski C."/>
            <person name="Jenkins J."/>
            <person name="Podicheti R."/>
            <person name="Zhao M."/>
            <person name="Scheffler B.E."/>
            <person name="Stack J.C."/>
            <person name="Feltus F.A."/>
            <person name="Mustiga G.M."/>
            <person name="Amores F."/>
            <person name="Phillips W."/>
            <person name="Marelli J.P."/>
            <person name="May G.D."/>
            <person name="Shapiro H."/>
            <person name="Ma J."/>
            <person name="Bustamante C.D."/>
            <person name="Schnell R.J."/>
            <person name="Main D."/>
            <person name="Gilbert D."/>
            <person name="Parida L."/>
            <person name="Kuhn D.N."/>
        </authorList>
    </citation>
    <scope>NUCLEOTIDE SEQUENCE [LARGE SCALE GENOMIC DNA]</scope>
    <source>
        <strain evidence="3">cv. Matina 1-6</strain>
    </source>
</reference>
<evidence type="ECO:0000313" key="3">
    <source>
        <dbReference type="Proteomes" id="UP000026915"/>
    </source>
</evidence>
<name>A0A061F420_THECC</name>
<dbReference type="eggNOG" id="KOG0743">
    <property type="taxonomic scope" value="Eukaryota"/>
</dbReference>
<evidence type="ECO:0000256" key="1">
    <source>
        <dbReference type="SAM" id="MobiDB-lite"/>
    </source>
</evidence>
<dbReference type="Gramene" id="EOY11437">
    <property type="protein sequence ID" value="EOY11437"/>
    <property type="gene ID" value="TCM_026611"/>
</dbReference>
<dbReference type="EMBL" id="CM001883">
    <property type="protein sequence ID" value="EOY11437.1"/>
    <property type="molecule type" value="Genomic_DNA"/>
</dbReference>
<organism evidence="2 3">
    <name type="scientific">Theobroma cacao</name>
    <name type="common">Cacao</name>
    <name type="synonym">Cocoa</name>
    <dbReference type="NCBI Taxonomy" id="3641"/>
    <lineage>
        <taxon>Eukaryota</taxon>
        <taxon>Viridiplantae</taxon>
        <taxon>Streptophyta</taxon>
        <taxon>Embryophyta</taxon>
        <taxon>Tracheophyta</taxon>
        <taxon>Spermatophyta</taxon>
        <taxon>Magnoliopsida</taxon>
        <taxon>eudicotyledons</taxon>
        <taxon>Gunneridae</taxon>
        <taxon>Pentapetalae</taxon>
        <taxon>rosids</taxon>
        <taxon>malvids</taxon>
        <taxon>Malvales</taxon>
        <taxon>Malvaceae</taxon>
        <taxon>Byttnerioideae</taxon>
        <taxon>Theobroma</taxon>
    </lineage>
</organism>
<dbReference type="Proteomes" id="UP000026915">
    <property type="component" value="Chromosome 5"/>
</dbReference>
<proteinExistence type="predicted"/>
<dbReference type="HOGENOM" id="CLU_1411074_0_0_1"/>
<sequence length="193" mass="22662">MHSSLLSVDKRIRLKAESYKRKAPLLFSSDHYEDIEYEFEGIKVTWYKGKHSPEKEIIYSRALDDKNYYTLVFHPKDRDIIMERYLNHVLQEAFATQQSGKDPTACLESLIEALAAAKEKKIEEEDAKTLEIAEEEEIEEEIAKKEEIEEKDAKTLETVEEKEIEEKTVEEEETEEEDAKILETAEEKNKKEE</sequence>